<sequence length="181" mass="20390">MDIVRERLRSTFRWVGDRTDRGFQADVTGWWRDPLVVERIGRSLAGLFDGEQVNVVVGPESRGSLLGALVARELGVGLAEVRKDGEPLADSDRWWEVSSGPDYRDRHLRMGLRRSMLRAGDRALFVDDWIDTGAQTAACHALVEMSGARWVGAAVVVDAFDRPDLRRALRVRSLLHVRDLR</sequence>
<dbReference type="Gene3D" id="3.40.50.2020">
    <property type="match status" value="1"/>
</dbReference>
<dbReference type="InterPro" id="IPR050118">
    <property type="entry name" value="Pur/Pyrimidine_PRTase"/>
</dbReference>
<dbReference type="InterPro" id="IPR029057">
    <property type="entry name" value="PRTase-like"/>
</dbReference>
<evidence type="ECO:0000256" key="2">
    <source>
        <dbReference type="ARBA" id="ARBA00022726"/>
    </source>
</evidence>
<keyword evidence="2" id="KW-0660">Purine salvage</keyword>
<dbReference type="EC" id="2.4.2.7" evidence="4"/>
<dbReference type="PANTHER" id="PTHR43864:SF1">
    <property type="entry name" value="XANTHINE PHOSPHORIBOSYLTRANSFERASE"/>
    <property type="match status" value="1"/>
</dbReference>
<feature type="domain" description="Phosphoribosyltransferase" evidence="3">
    <location>
        <begin position="39"/>
        <end position="168"/>
    </location>
</feature>
<keyword evidence="1 4" id="KW-0808">Transferase</keyword>
<keyword evidence="5" id="KW-1185">Reference proteome</keyword>
<dbReference type="SUPFAM" id="SSF53271">
    <property type="entry name" value="PRTase-like"/>
    <property type="match status" value="1"/>
</dbReference>
<dbReference type="EMBL" id="JAUTBF010000001">
    <property type="protein sequence ID" value="MDQ1122475.1"/>
    <property type="molecule type" value="Genomic_DNA"/>
</dbReference>
<protein>
    <submittedName>
        <fullName evidence="4">Adenine phosphoribosyltransferase</fullName>
        <ecNumber evidence="4">2.4.2.7</ecNumber>
    </submittedName>
</protein>
<organism evidence="4 5">
    <name type="scientific">Microbacterium trichothecenolyticum</name>
    <name type="common">Aureobacterium trichothecenolyticum</name>
    <dbReference type="NCBI Taxonomy" id="69370"/>
    <lineage>
        <taxon>Bacteria</taxon>
        <taxon>Bacillati</taxon>
        <taxon>Actinomycetota</taxon>
        <taxon>Actinomycetes</taxon>
        <taxon>Micrococcales</taxon>
        <taxon>Microbacteriaceae</taxon>
        <taxon>Microbacterium</taxon>
    </lineage>
</organism>
<evidence type="ECO:0000313" key="5">
    <source>
        <dbReference type="Proteomes" id="UP001226691"/>
    </source>
</evidence>
<dbReference type="Proteomes" id="UP001226691">
    <property type="component" value="Unassembled WGS sequence"/>
</dbReference>
<evidence type="ECO:0000313" key="4">
    <source>
        <dbReference type="EMBL" id="MDQ1122475.1"/>
    </source>
</evidence>
<dbReference type="Pfam" id="PF00156">
    <property type="entry name" value="Pribosyltran"/>
    <property type="match status" value="1"/>
</dbReference>
<evidence type="ECO:0000256" key="1">
    <source>
        <dbReference type="ARBA" id="ARBA00022679"/>
    </source>
</evidence>
<keyword evidence="4" id="KW-0328">Glycosyltransferase</keyword>
<comment type="caution">
    <text evidence="4">The sequence shown here is derived from an EMBL/GenBank/DDBJ whole genome shotgun (WGS) entry which is preliminary data.</text>
</comment>
<dbReference type="CDD" id="cd06223">
    <property type="entry name" value="PRTases_typeI"/>
    <property type="match status" value="1"/>
</dbReference>
<reference evidence="4 5" key="1">
    <citation type="submission" date="2023-07" db="EMBL/GenBank/DDBJ databases">
        <title>Functional and genomic diversity of the sorghum phyllosphere microbiome.</title>
        <authorList>
            <person name="Shade A."/>
        </authorList>
    </citation>
    <scope>NUCLEOTIDE SEQUENCE [LARGE SCALE GENOMIC DNA]</scope>
    <source>
        <strain evidence="4 5">SORGH_AS_1207</strain>
    </source>
</reference>
<dbReference type="PANTHER" id="PTHR43864">
    <property type="entry name" value="HYPOXANTHINE/GUANINE PHOSPHORIBOSYLTRANSFERASE"/>
    <property type="match status" value="1"/>
</dbReference>
<dbReference type="GO" id="GO:0003999">
    <property type="term" value="F:adenine phosphoribosyltransferase activity"/>
    <property type="evidence" value="ECO:0007669"/>
    <property type="project" value="UniProtKB-EC"/>
</dbReference>
<name>A0ABU0TSP6_MICTR</name>
<gene>
    <name evidence="4" type="ORF">QE412_001048</name>
</gene>
<dbReference type="RefSeq" id="WP_307480949.1">
    <property type="nucleotide sequence ID" value="NZ_JAUTBF010000001.1"/>
</dbReference>
<accession>A0ABU0TSP6</accession>
<dbReference type="InterPro" id="IPR000836">
    <property type="entry name" value="PRTase_dom"/>
</dbReference>
<evidence type="ECO:0000259" key="3">
    <source>
        <dbReference type="Pfam" id="PF00156"/>
    </source>
</evidence>
<proteinExistence type="predicted"/>